<keyword evidence="1" id="KW-0812">Transmembrane</keyword>
<dbReference type="AlphaFoldDB" id="A0A7S7LZE0"/>
<feature type="transmembrane region" description="Helical" evidence="1">
    <location>
        <begin position="13"/>
        <end position="32"/>
    </location>
</feature>
<sequence>MTTLEAAVELLKLISLMVFISSIGAQVWIAFLDITKYFTDTLEKFRPAPSQDKYSRIAVIIGVFVMLAG</sequence>
<dbReference type="EMBL" id="CP054493">
    <property type="protein sequence ID" value="QOY54256.1"/>
    <property type="molecule type" value="Genomic_DNA"/>
</dbReference>
<evidence type="ECO:0000256" key="1">
    <source>
        <dbReference type="SAM" id="Phobius"/>
    </source>
</evidence>
<dbReference type="RefSeq" id="WP_194366302.1">
    <property type="nucleotide sequence ID" value="NZ_CP054493.1"/>
</dbReference>
<name>A0A7S7LZE0_9BACT</name>
<dbReference type="Proteomes" id="UP000593836">
    <property type="component" value="Chromosome"/>
</dbReference>
<reference evidence="2 3" key="1">
    <citation type="submission" date="2020-05" db="EMBL/GenBank/DDBJ databases">
        <title>Sulfurimonas marisnigri, sp. nov., and Sulfurimonas baltica, sp. nov., manganese oxide reducing chemolithoautotrophs of the class Epsilonproteobacteria isolated from the pelagic redoxclines of the Black and Baltic Seas and emended description of the genus Sulfurimonas.</title>
        <authorList>
            <person name="Henkel J.V."/>
            <person name="Laudan C."/>
            <person name="Werner J."/>
            <person name="Neu T."/>
            <person name="Plewe S."/>
            <person name="Sproer C."/>
            <person name="Bunk B."/>
            <person name="Schulz-Vogt H.N."/>
        </authorList>
    </citation>
    <scope>NUCLEOTIDE SEQUENCE [LARGE SCALE GENOMIC DNA]</scope>
    <source>
        <strain evidence="2 3">SoZ1</strain>
    </source>
</reference>
<protein>
    <submittedName>
        <fullName evidence="2">Uncharacterized protein</fullName>
    </submittedName>
</protein>
<proteinExistence type="predicted"/>
<dbReference type="KEGG" id="smas:HUE87_10300"/>
<accession>A0A7S7LZE0</accession>
<organism evidence="2 3">
    <name type="scientific">Candidatus Sulfurimonas marisnigri</name>
    <dbReference type="NCBI Taxonomy" id="2740405"/>
    <lineage>
        <taxon>Bacteria</taxon>
        <taxon>Pseudomonadati</taxon>
        <taxon>Campylobacterota</taxon>
        <taxon>Epsilonproteobacteria</taxon>
        <taxon>Campylobacterales</taxon>
        <taxon>Sulfurimonadaceae</taxon>
        <taxon>Sulfurimonas</taxon>
    </lineage>
</organism>
<keyword evidence="3" id="KW-1185">Reference proteome</keyword>
<evidence type="ECO:0000313" key="2">
    <source>
        <dbReference type="EMBL" id="QOY54256.1"/>
    </source>
</evidence>
<evidence type="ECO:0000313" key="3">
    <source>
        <dbReference type="Proteomes" id="UP000593836"/>
    </source>
</evidence>
<keyword evidence="1" id="KW-0472">Membrane</keyword>
<gene>
    <name evidence="2" type="ORF">HUE87_10300</name>
</gene>
<keyword evidence="1" id="KW-1133">Transmembrane helix</keyword>